<geneLocation type="plasmid" evidence="1 2">
    <name>pRK1-2</name>
</geneLocation>
<gene>
    <name evidence="1" type="ORF">F7R26_038010</name>
</gene>
<dbReference type="EMBL" id="CP062806">
    <property type="protein sequence ID" value="QOT82082.1"/>
    <property type="molecule type" value="Genomic_DNA"/>
</dbReference>
<organism evidence="1 2">
    <name type="scientific">Cupriavidus basilensis</name>
    <dbReference type="NCBI Taxonomy" id="68895"/>
    <lineage>
        <taxon>Bacteria</taxon>
        <taxon>Pseudomonadati</taxon>
        <taxon>Pseudomonadota</taxon>
        <taxon>Betaproteobacteria</taxon>
        <taxon>Burkholderiales</taxon>
        <taxon>Burkholderiaceae</taxon>
        <taxon>Cupriavidus</taxon>
    </lineage>
</organism>
<proteinExistence type="predicted"/>
<sequence>MSEAGNHSAQAAPSIWQFFGALSIQQAWAAGVAVCMALAGVASVAFLMGQTRAHADDAQKLTVRSEALAKSNADLW</sequence>
<evidence type="ECO:0000313" key="1">
    <source>
        <dbReference type="EMBL" id="QOT82082.1"/>
    </source>
</evidence>
<dbReference type="RefSeq" id="WP_150992797.1">
    <property type="nucleotide sequence ID" value="NZ_CP062806.1"/>
</dbReference>
<dbReference type="AlphaFoldDB" id="A0A643FKG9"/>
<name>A0A643FKG9_9BURK</name>
<reference evidence="1 2" key="1">
    <citation type="submission" date="2020-10" db="EMBL/GenBank/DDBJ databases">
        <title>Complete genome sequence of Cupriavidus basilensis CCUG 49340T.</title>
        <authorList>
            <person name="Salva-Serra F."/>
            <person name="Donoso R.A."/>
            <person name="Cho K.H."/>
            <person name="Yoo J.A."/>
            <person name="Lee K."/>
            <person name="Yoon S.-H."/>
            <person name="Perez-Pantoja D."/>
            <person name="Moore E.R.B."/>
        </authorList>
    </citation>
    <scope>NUCLEOTIDE SEQUENCE [LARGE SCALE GENOMIC DNA]</scope>
    <source>
        <strain evidence="2">CCUG 49340</strain>
        <plasmid evidence="1 2">pRK1-2</plasmid>
    </source>
</reference>
<dbReference type="GeneID" id="98406769"/>
<dbReference type="Proteomes" id="UP000397656">
    <property type="component" value="Plasmid pRK1-2"/>
</dbReference>
<evidence type="ECO:0000313" key="2">
    <source>
        <dbReference type="Proteomes" id="UP000397656"/>
    </source>
</evidence>
<accession>A0A643FKG9</accession>
<keyword evidence="1" id="KW-0614">Plasmid</keyword>
<protein>
    <submittedName>
        <fullName evidence="1">Uncharacterized protein</fullName>
    </submittedName>
</protein>